<evidence type="ECO:0000256" key="2">
    <source>
        <dbReference type="ARBA" id="ARBA00022423"/>
    </source>
</evidence>
<evidence type="ECO:0000259" key="8">
    <source>
        <dbReference type="Pfam" id="PF17103"/>
    </source>
</evidence>
<name>A0A939DPL6_9ALTE</name>
<organism evidence="9 10">
    <name type="scientific">Bowmanella dokdonensis</name>
    <dbReference type="NCBI Taxonomy" id="751969"/>
    <lineage>
        <taxon>Bacteria</taxon>
        <taxon>Pseudomonadati</taxon>
        <taxon>Pseudomonadota</taxon>
        <taxon>Gammaproteobacteria</taxon>
        <taxon>Alteromonadales</taxon>
        <taxon>Alteromonadaceae</taxon>
        <taxon>Bowmanella</taxon>
    </lineage>
</organism>
<accession>A0A939DPL6</accession>
<evidence type="ECO:0000256" key="3">
    <source>
        <dbReference type="ARBA" id="ARBA00022679"/>
    </source>
</evidence>
<evidence type="ECO:0000256" key="1">
    <source>
        <dbReference type="ARBA" id="ARBA00007583"/>
    </source>
</evidence>
<evidence type="ECO:0000313" key="9">
    <source>
        <dbReference type="EMBL" id="MBN7826343.1"/>
    </source>
</evidence>
<dbReference type="Pfam" id="PF17101">
    <property type="entry name" value="Stealth_CR1"/>
    <property type="match status" value="1"/>
</dbReference>
<dbReference type="InterPro" id="IPR031356">
    <property type="entry name" value="Stealth_CR4"/>
</dbReference>
<keyword evidence="3" id="KW-0808">Transferase</keyword>
<dbReference type="Pfam" id="PF11380">
    <property type="entry name" value="Stealth_CR2"/>
    <property type="match status" value="1"/>
</dbReference>
<dbReference type="GO" id="GO:0016772">
    <property type="term" value="F:transferase activity, transferring phosphorus-containing groups"/>
    <property type="evidence" value="ECO:0007669"/>
    <property type="project" value="InterPro"/>
</dbReference>
<comment type="similarity">
    <text evidence="1">Belongs to the stealth family.</text>
</comment>
<evidence type="ECO:0000256" key="4">
    <source>
        <dbReference type="ARBA" id="ARBA00023169"/>
    </source>
</evidence>
<protein>
    <recommendedName>
        <fullName evidence="2">Capsular polysaccharide phosphotransferase SacB</fullName>
    </recommendedName>
    <alternativeName>
        <fullName evidence="5">Stealth protein SacB</fullName>
    </alternativeName>
</protein>
<dbReference type="EMBL" id="JAFKCV010000008">
    <property type="protein sequence ID" value="MBN7826343.1"/>
    <property type="molecule type" value="Genomic_DNA"/>
</dbReference>
<dbReference type="GO" id="GO:0000271">
    <property type="term" value="P:polysaccharide biosynthetic process"/>
    <property type="evidence" value="ECO:0007669"/>
    <property type="project" value="UniProtKB-KW"/>
</dbReference>
<comment type="caution">
    <text evidence="9">The sequence shown here is derived from an EMBL/GenBank/DDBJ whole genome shotgun (WGS) entry which is preliminary data.</text>
</comment>
<proteinExistence type="inferred from homology"/>
<sequence>MVESSHNPIDIVLTWVDGNDPAWLTEKARHHPRNCLMNGTDRFRDWDNLQYLFRGIEKFCPWVNRIFFVTWGHLPAWLNRANPKLTVVRHEEFLEKKNLPVFNSHPIEINFHRIAGLAEQFIYFNDDCFLLQPMRPQHFFRDGLPVNVALSNIMHEGVIAPIVLNNLELINKNFNRHKGERLTKRGIILKNWWKWFYPRYGLRMLDTLLLLRWKTFSGFVNYHQPQPFLKSTYEEVWEKEPEVMERVSGSKFRDNMDVSQYLFRYWQFASGKFYPDSVKNAFMRRRYVELRTVGQVESAAQEIESNRFQMICLNDSMSKGRFTERDVTTEEFNYCKKRIKRALHSILPVPCSFELQ</sequence>
<keyword evidence="10" id="KW-1185">Reference proteome</keyword>
<dbReference type="PANTHER" id="PTHR24045:SF0">
    <property type="entry name" value="N-ACETYLGLUCOSAMINE-1-PHOSPHOTRANSFERASE SUBUNITS ALPHA_BETA"/>
    <property type="match status" value="1"/>
</dbReference>
<evidence type="ECO:0000259" key="6">
    <source>
        <dbReference type="Pfam" id="PF11380"/>
    </source>
</evidence>
<dbReference type="InterPro" id="IPR031358">
    <property type="entry name" value="Stealth_CR1"/>
</dbReference>
<gene>
    <name evidence="9" type="ORF">J0A66_14000</name>
</gene>
<dbReference type="Proteomes" id="UP000664654">
    <property type="component" value="Unassembled WGS sequence"/>
</dbReference>
<dbReference type="InterPro" id="IPR021520">
    <property type="entry name" value="Stealth_CR2"/>
</dbReference>
<dbReference type="InterPro" id="IPR047141">
    <property type="entry name" value="Stealth"/>
</dbReference>
<evidence type="ECO:0000259" key="7">
    <source>
        <dbReference type="Pfam" id="PF17101"/>
    </source>
</evidence>
<evidence type="ECO:0000313" key="10">
    <source>
        <dbReference type="Proteomes" id="UP000664654"/>
    </source>
</evidence>
<dbReference type="RefSeq" id="WP_206574459.1">
    <property type="nucleotide sequence ID" value="NZ_JAFKCV010000008.1"/>
</dbReference>
<evidence type="ECO:0000256" key="5">
    <source>
        <dbReference type="ARBA" id="ARBA00032902"/>
    </source>
</evidence>
<reference evidence="9" key="1">
    <citation type="submission" date="2021-03" db="EMBL/GenBank/DDBJ databases">
        <title>novel species isolated from a fishpond in China.</title>
        <authorList>
            <person name="Lu H."/>
            <person name="Cai Z."/>
        </authorList>
    </citation>
    <scope>NUCLEOTIDE SEQUENCE</scope>
    <source>
        <strain evidence="9">JCM 30855</strain>
    </source>
</reference>
<feature type="domain" description="Stealth protein CR2 conserved region 2" evidence="6">
    <location>
        <begin position="42"/>
        <end position="142"/>
    </location>
</feature>
<dbReference type="Pfam" id="PF17103">
    <property type="entry name" value="Stealth_CR4"/>
    <property type="match status" value="1"/>
</dbReference>
<feature type="domain" description="Stealth protein CR1 conserved region 1" evidence="7">
    <location>
        <begin position="8"/>
        <end position="29"/>
    </location>
</feature>
<keyword evidence="4" id="KW-0270">Exopolysaccharide synthesis</keyword>
<dbReference type="PANTHER" id="PTHR24045">
    <property type="match status" value="1"/>
</dbReference>
<feature type="domain" description="Stealth protein CR4 conserved region 4" evidence="8">
    <location>
        <begin position="302"/>
        <end position="356"/>
    </location>
</feature>
<dbReference type="AlphaFoldDB" id="A0A939DPL6"/>